<dbReference type="PANTHER" id="PTHR30363">
    <property type="entry name" value="HTH-TYPE TRANSCRIPTIONAL REGULATOR SRLR-RELATED"/>
    <property type="match status" value="1"/>
</dbReference>
<keyword evidence="3" id="KW-0804">Transcription</keyword>
<dbReference type="InterPro" id="IPR036390">
    <property type="entry name" value="WH_DNA-bd_sf"/>
</dbReference>
<dbReference type="InterPro" id="IPR036388">
    <property type="entry name" value="WH-like_DNA-bd_sf"/>
</dbReference>
<dbReference type="AlphaFoldDB" id="A0A1D9DYD8"/>
<dbReference type="PANTHER" id="PTHR30363:SF44">
    <property type="entry name" value="AGA OPERON TRANSCRIPTIONAL REPRESSOR-RELATED"/>
    <property type="match status" value="1"/>
</dbReference>
<evidence type="ECO:0000259" key="4">
    <source>
        <dbReference type="PROSITE" id="PS51000"/>
    </source>
</evidence>
<evidence type="ECO:0000256" key="2">
    <source>
        <dbReference type="ARBA" id="ARBA00023125"/>
    </source>
</evidence>
<dbReference type="PROSITE" id="PS00894">
    <property type="entry name" value="HTH_DEOR_1"/>
    <property type="match status" value="1"/>
</dbReference>
<evidence type="ECO:0000256" key="1">
    <source>
        <dbReference type="ARBA" id="ARBA00023015"/>
    </source>
</evidence>
<protein>
    <submittedName>
        <fullName evidence="5">DeoR family transcriptional regulator</fullName>
    </submittedName>
</protein>
<dbReference type="PROSITE" id="PS51000">
    <property type="entry name" value="HTH_DEOR_2"/>
    <property type="match status" value="1"/>
</dbReference>
<gene>
    <name evidence="5" type="ORF">A4Z71_02155</name>
</gene>
<dbReference type="EMBL" id="CP015208">
    <property type="protein sequence ID" value="AOY55817.1"/>
    <property type="molecule type" value="Genomic_DNA"/>
</dbReference>
<keyword evidence="6" id="KW-1185">Reference proteome</keyword>
<sequence>MLAAQRQSLILKEVSARGAARIAELAEILDVSEMTVRRDIDVLAEQGLVDKVHGGATSIGASSVSEPPFTAKSLRERVAKEAIAEAAAKLVAPGAAIGLMGGSTVYALSRHLADVPRLTIITNSLPVSDFLHKEGRSDQTVILTGGVRTPTDSFVGELAINSLSSFNLDLVFMGTHGMHPEAGFSSPNLLEAETNRAIRNRAKKFVVLADNTKWGEMGFSSFARLEDADILVTDDGLSQDVQNQLKASVGEVIVVHAEQLAAS</sequence>
<dbReference type="Gene3D" id="3.40.50.1360">
    <property type="match status" value="1"/>
</dbReference>
<dbReference type="PRINTS" id="PR00037">
    <property type="entry name" value="HTHLACR"/>
</dbReference>
<dbReference type="InterPro" id="IPR050313">
    <property type="entry name" value="Carb_Metab_HTH_regulators"/>
</dbReference>
<proteinExistence type="predicted"/>
<dbReference type="GO" id="GO:0003700">
    <property type="term" value="F:DNA-binding transcription factor activity"/>
    <property type="evidence" value="ECO:0007669"/>
    <property type="project" value="InterPro"/>
</dbReference>
<dbReference type="SUPFAM" id="SSF46785">
    <property type="entry name" value="Winged helix' DNA-binding domain"/>
    <property type="match status" value="1"/>
</dbReference>
<organism evidence="5 6">
    <name type="scientific">Candidatus Rhodoluna planktonica</name>
    <dbReference type="NCBI Taxonomy" id="535712"/>
    <lineage>
        <taxon>Bacteria</taxon>
        <taxon>Bacillati</taxon>
        <taxon>Actinomycetota</taxon>
        <taxon>Actinomycetes</taxon>
        <taxon>Micrococcales</taxon>
        <taxon>Microbacteriaceae</taxon>
        <taxon>Luna cluster</taxon>
        <taxon>Luna-1 subcluster</taxon>
        <taxon>Rhodoluna</taxon>
    </lineage>
</organism>
<dbReference type="OrthoDB" id="7688673at2"/>
<dbReference type="KEGG" id="rpla:A4Z71_02155"/>
<dbReference type="GO" id="GO:0003677">
    <property type="term" value="F:DNA binding"/>
    <property type="evidence" value="ECO:0007669"/>
    <property type="project" value="UniProtKB-KW"/>
</dbReference>
<dbReference type="InterPro" id="IPR018356">
    <property type="entry name" value="Tscrpt_reg_HTH_DeoR_CS"/>
</dbReference>
<feature type="domain" description="HTH deoR-type" evidence="4">
    <location>
        <begin position="3"/>
        <end position="58"/>
    </location>
</feature>
<keyword evidence="1" id="KW-0805">Transcription regulation</keyword>
<dbReference type="SMART" id="SM01134">
    <property type="entry name" value="DeoRC"/>
    <property type="match status" value="1"/>
</dbReference>
<name>A0A1D9DYD8_9MICO</name>
<dbReference type="InterPro" id="IPR001034">
    <property type="entry name" value="DeoR_HTH"/>
</dbReference>
<dbReference type="SUPFAM" id="SSF100950">
    <property type="entry name" value="NagB/RpiA/CoA transferase-like"/>
    <property type="match status" value="1"/>
</dbReference>
<dbReference type="RefSeq" id="WP_070954329.1">
    <property type="nucleotide sequence ID" value="NZ_CP015208.1"/>
</dbReference>
<accession>A0A1D9DYD8</accession>
<dbReference type="InterPro" id="IPR037171">
    <property type="entry name" value="NagB/RpiA_transferase-like"/>
</dbReference>
<evidence type="ECO:0000313" key="6">
    <source>
        <dbReference type="Proteomes" id="UP000243784"/>
    </source>
</evidence>
<dbReference type="Pfam" id="PF00455">
    <property type="entry name" value="DeoRC"/>
    <property type="match status" value="1"/>
</dbReference>
<evidence type="ECO:0000313" key="5">
    <source>
        <dbReference type="EMBL" id="AOY55817.1"/>
    </source>
</evidence>
<dbReference type="Gene3D" id="1.10.10.10">
    <property type="entry name" value="Winged helix-like DNA-binding domain superfamily/Winged helix DNA-binding domain"/>
    <property type="match status" value="1"/>
</dbReference>
<dbReference type="STRING" id="535712.A4Z71_02155"/>
<evidence type="ECO:0000256" key="3">
    <source>
        <dbReference type="ARBA" id="ARBA00023163"/>
    </source>
</evidence>
<dbReference type="Pfam" id="PF08220">
    <property type="entry name" value="HTH_DeoR"/>
    <property type="match status" value="1"/>
</dbReference>
<reference evidence="5 6" key="1">
    <citation type="journal article" date="2016" name="Biochim. Biophys. Acta">
        <title>Photochemical characterization of actinorhodopsin and its functional existence in the natural host.</title>
        <authorList>
            <person name="Nakamura S."/>
            <person name="Kikukawa T."/>
            <person name="Tamogami J."/>
            <person name="Kamiya M."/>
            <person name="Aizawa T."/>
            <person name="Hahn M.W."/>
            <person name="Ihara K."/>
            <person name="Kamo N."/>
            <person name="Demura M."/>
        </authorList>
    </citation>
    <scope>NUCLEOTIDE SEQUENCE [LARGE SCALE GENOMIC DNA]</scope>
    <source>
        <strain evidence="5 6">MWH-Dar1</strain>
    </source>
</reference>
<dbReference type="SMART" id="SM00420">
    <property type="entry name" value="HTH_DEOR"/>
    <property type="match status" value="1"/>
</dbReference>
<dbReference type="Proteomes" id="UP000243784">
    <property type="component" value="Chromosome"/>
</dbReference>
<keyword evidence="2" id="KW-0238">DNA-binding</keyword>
<dbReference type="InterPro" id="IPR014036">
    <property type="entry name" value="DeoR-like_C"/>
</dbReference>